<evidence type="ECO:0000256" key="1">
    <source>
        <dbReference type="ARBA" id="ARBA00004123"/>
    </source>
</evidence>
<dbReference type="AlphaFoldDB" id="A0A2G5F5X9"/>
<dbReference type="FunFam" id="4.10.280.10:FF:000002">
    <property type="entry name" value="Basic helix-loop-helix transcription factor"/>
    <property type="match status" value="1"/>
</dbReference>
<proteinExistence type="predicted"/>
<keyword evidence="4" id="KW-0539">Nucleus</keyword>
<dbReference type="FunCoup" id="A0A2G5F5X9">
    <property type="interactions" value="1983"/>
</dbReference>
<dbReference type="PANTHER" id="PTHR12565:SF184">
    <property type="entry name" value="BHLH TRANSCRIPTION FACTOR"/>
    <property type="match status" value="1"/>
</dbReference>
<keyword evidence="8" id="KW-1185">Reference proteome</keyword>
<dbReference type="InterPro" id="IPR011598">
    <property type="entry name" value="bHLH_dom"/>
</dbReference>
<dbReference type="PROSITE" id="PS50888">
    <property type="entry name" value="BHLH"/>
    <property type="match status" value="1"/>
</dbReference>
<dbReference type="CDD" id="cd18919">
    <property type="entry name" value="bHLH_AtBPE_like"/>
    <property type="match status" value="1"/>
</dbReference>
<feature type="compositionally biased region" description="Basic and acidic residues" evidence="5">
    <location>
        <begin position="292"/>
        <end position="314"/>
    </location>
</feature>
<dbReference type="Pfam" id="PF00010">
    <property type="entry name" value="HLH"/>
    <property type="match status" value="1"/>
</dbReference>
<evidence type="ECO:0000256" key="5">
    <source>
        <dbReference type="SAM" id="MobiDB-lite"/>
    </source>
</evidence>
<dbReference type="GO" id="GO:0005634">
    <property type="term" value="C:nucleus"/>
    <property type="evidence" value="ECO:0007669"/>
    <property type="project" value="UniProtKB-SubCell"/>
</dbReference>
<dbReference type="InterPro" id="IPR036638">
    <property type="entry name" value="HLH_DNA-bd_sf"/>
</dbReference>
<dbReference type="InterPro" id="IPR024097">
    <property type="entry name" value="bHLH_ZIP_TF"/>
</dbReference>
<evidence type="ECO:0000256" key="3">
    <source>
        <dbReference type="ARBA" id="ARBA00023163"/>
    </source>
</evidence>
<dbReference type="PANTHER" id="PTHR12565">
    <property type="entry name" value="STEROL REGULATORY ELEMENT-BINDING PROTEIN"/>
    <property type="match status" value="1"/>
</dbReference>
<dbReference type="GO" id="GO:0003700">
    <property type="term" value="F:DNA-binding transcription factor activity"/>
    <property type="evidence" value="ECO:0007669"/>
    <property type="project" value="TreeGrafter"/>
</dbReference>
<organism evidence="7 8">
    <name type="scientific">Aquilegia coerulea</name>
    <name type="common">Rocky mountain columbine</name>
    <dbReference type="NCBI Taxonomy" id="218851"/>
    <lineage>
        <taxon>Eukaryota</taxon>
        <taxon>Viridiplantae</taxon>
        <taxon>Streptophyta</taxon>
        <taxon>Embryophyta</taxon>
        <taxon>Tracheophyta</taxon>
        <taxon>Spermatophyta</taxon>
        <taxon>Magnoliopsida</taxon>
        <taxon>Ranunculales</taxon>
        <taxon>Ranunculaceae</taxon>
        <taxon>Thalictroideae</taxon>
        <taxon>Aquilegia</taxon>
    </lineage>
</organism>
<dbReference type="Gene3D" id="4.10.280.10">
    <property type="entry name" value="Helix-loop-helix DNA-binding domain"/>
    <property type="match status" value="1"/>
</dbReference>
<evidence type="ECO:0000313" key="8">
    <source>
        <dbReference type="Proteomes" id="UP000230069"/>
    </source>
</evidence>
<keyword evidence="2" id="KW-0805">Transcription regulation</keyword>
<protein>
    <recommendedName>
        <fullName evidence="6">BHLH domain-containing protein</fullName>
    </recommendedName>
</protein>
<comment type="subcellular location">
    <subcellularLocation>
        <location evidence="1">Nucleus</location>
    </subcellularLocation>
</comment>
<reference evidence="7 8" key="1">
    <citation type="submission" date="2017-09" db="EMBL/GenBank/DDBJ databases">
        <title>WGS assembly of Aquilegia coerulea Goldsmith.</title>
        <authorList>
            <person name="Hodges S."/>
            <person name="Kramer E."/>
            <person name="Nordborg M."/>
            <person name="Tomkins J."/>
            <person name="Borevitz J."/>
            <person name="Derieg N."/>
            <person name="Yan J."/>
            <person name="Mihaltcheva S."/>
            <person name="Hayes R.D."/>
            <person name="Rokhsar D."/>
        </authorList>
    </citation>
    <scope>NUCLEOTIDE SEQUENCE [LARGE SCALE GENOMIC DNA]</scope>
    <source>
        <strain evidence="8">cv. Goldsmith</strain>
    </source>
</reference>
<dbReference type="EMBL" id="KZ305019">
    <property type="protein sequence ID" value="PIA63336.1"/>
    <property type="molecule type" value="Genomic_DNA"/>
</dbReference>
<accession>A0A2G5F5X9</accession>
<feature type="domain" description="BHLH" evidence="6">
    <location>
        <begin position="353"/>
        <end position="403"/>
    </location>
</feature>
<dbReference type="GO" id="GO:0046983">
    <property type="term" value="F:protein dimerization activity"/>
    <property type="evidence" value="ECO:0007669"/>
    <property type="project" value="InterPro"/>
</dbReference>
<evidence type="ECO:0000259" key="6">
    <source>
        <dbReference type="PROSITE" id="PS50888"/>
    </source>
</evidence>
<evidence type="ECO:0000256" key="4">
    <source>
        <dbReference type="ARBA" id="ARBA00023242"/>
    </source>
</evidence>
<dbReference type="Proteomes" id="UP000230069">
    <property type="component" value="Unassembled WGS sequence"/>
</dbReference>
<dbReference type="STRING" id="218851.A0A2G5F5X9"/>
<dbReference type="SUPFAM" id="SSF47459">
    <property type="entry name" value="HLH, helix-loop-helix DNA-binding domain"/>
    <property type="match status" value="1"/>
</dbReference>
<evidence type="ECO:0000313" key="7">
    <source>
        <dbReference type="EMBL" id="PIA63336.1"/>
    </source>
</evidence>
<dbReference type="SMART" id="SM00353">
    <property type="entry name" value="HLH"/>
    <property type="match status" value="1"/>
</dbReference>
<feature type="region of interest" description="Disordered" evidence="5">
    <location>
        <begin position="211"/>
        <end position="340"/>
    </location>
</feature>
<dbReference type="OrthoDB" id="1923196at2759"/>
<name>A0A2G5F5X9_AQUCA</name>
<feature type="compositionally biased region" description="Polar residues" evidence="5">
    <location>
        <begin position="316"/>
        <end position="325"/>
    </location>
</feature>
<dbReference type="InParanoid" id="A0A2G5F5X9"/>
<keyword evidence="3" id="KW-0804">Transcription</keyword>
<evidence type="ECO:0000256" key="2">
    <source>
        <dbReference type="ARBA" id="ARBA00023015"/>
    </source>
</evidence>
<sequence length="544" mass="58612">MDLGDKDKFGIQKRGVDSLNYHSPNVSSDWRFGDSNQPLGLVTAENSAPISKGDLMGTSMVDSFWDHPNSQNLGFIDNNVHQVGTSTSNTVIRKGVPVTLRTGIENSMDMGWNSPNLMLRGGAFLQSNARNLPPSLSEFPADSAFIERAARFSCFNGGNFGDIVNPFNISESLNPYSKGRGPVQGPQEVLSANGMSSLLAAESQKSELNMAEMSKDHSMSVEHGATGGSPVKNDIEKRGQIGMSSNESGEGEFSGGGQGEHSIPENDGGEPSSSKGISTKKRKRAAQNAEIDQDKGASQHSGEAKADDKSKEKGGQNINSATNKSAGKHGKDVSQASDAPKEDYIHIRARRGQATNSHSLAERVRREKISERMKFLQELVPGCSKVTGKAVMLDEIINYVQSLQRQVEFLSMKLATVNPRLDFNIEGILGKDVLQSRSGPSTLGFSPDMSMVHPQMHPSQQALLQTGIPGVGNSSDALRRTINSQLAALNSGYKDLMPQNHQQIATGWDDELHNVVQMGFGTNGPFNNQDLNGPLPPGHMKVEL</sequence>
<gene>
    <name evidence="7" type="ORF">AQUCO_00200983v1</name>
</gene>